<dbReference type="Proteomes" id="UP000721844">
    <property type="component" value="Unassembled WGS sequence"/>
</dbReference>
<dbReference type="AlphaFoldDB" id="A0A963Z291"/>
<organism evidence="1 2">
    <name type="scientific">Acidisoma cellulosilyticum</name>
    <dbReference type="NCBI Taxonomy" id="2802395"/>
    <lineage>
        <taxon>Bacteria</taxon>
        <taxon>Pseudomonadati</taxon>
        <taxon>Pseudomonadota</taxon>
        <taxon>Alphaproteobacteria</taxon>
        <taxon>Acetobacterales</taxon>
        <taxon>Acidocellaceae</taxon>
        <taxon>Acidisoma</taxon>
    </lineage>
</organism>
<reference evidence="1 2" key="1">
    <citation type="journal article" date="2021" name="Microorganisms">
        <title>Acidisoma silvae sp. nov. and Acidisomacellulosilytica sp. nov., Two Acidophilic Bacteria Isolated from Decaying Wood, Hydrolyzing Cellulose and Producing Poly-3-hydroxybutyrate.</title>
        <authorList>
            <person name="Mieszkin S."/>
            <person name="Pouder E."/>
            <person name="Uroz S."/>
            <person name="Simon-Colin C."/>
            <person name="Alain K."/>
        </authorList>
    </citation>
    <scope>NUCLEOTIDE SEQUENCE [LARGE SCALE GENOMIC DNA]</scope>
    <source>
        <strain evidence="1 2">HW T5.17</strain>
    </source>
</reference>
<dbReference type="RefSeq" id="WP_227308075.1">
    <property type="nucleotide sequence ID" value="NZ_JAESVA010000004.1"/>
</dbReference>
<name>A0A963Z291_9PROT</name>
<evidence type="ECO:0000313" key="1">
    <source>
        <dbReference type="EMBL" id="MCB8881404.1"/>
    </source>
</evidence>
<evidence type="ECO:0008006" key="3">
    <source>
        <dbReference type="Google" id="ProtNLM"/>
    </source>
</evidence>
<keyword evidence="2" id="KW-1185">Reference proteome</keyword>
<comment type="caution">
    <text evidence="1">The sequence shown here is derived from an EMBL/GenBank/DDBJ whole genome shotgun (WGS) entry which is preliminary data.</text>
</comment>
<sequence length="138" mass="14810">MTDKTETLAVLLDELLPGGEDFPAAQAIDLAGRLLGRPEWAKAAEIVLILLPEGFAALAPALRVGKLRDLEATERQAFDALIVSAYSAYYTHAAVRAVIEAKTGYAAGPPQPAGFTLPAFDPAVLDVVRRRPPSYRRP</sequence>
<dbReference type="EMBL" id="JAESVA010000004">
    <property type="protein sequence ID" value="MCB8881404.1"/>
    <property type="molecule type" value="Genomic_DNA"/>
</dbReference>
<gene>
    <name evidence="1" type="ORF">ACELLULO517_14235</name>
</gene>
<proteinExistence type="predicted"/>
<accession>A0A963Z291</accession>
<protein>
    <recommendedName>
        <fullName evidence="3">Gluconate 2-dehydrogenase subunit 3 family protein</fullName>
    </recommendedName>
</protein>
<evidence type="ECO:0000313" key="2">
    <source>
        <dbReference type="Proteomes" id="UP000721844"/>
    </source>
</evidence>